<gene>
    <name evidence="2" type="ORF">Cme02nite_29690</name>
</gene>
<name>A0A8J3L557_9ACTN</name>
<dbReference type="PANTHER" id="PTHR10094">
    <property type="entry name" value="STEROL CARRIER PROTEIN 2 SCP-2 FAMILY PROTEIN"/>
    <property type="match status" value="1"/>
</dbReference>
<dbReference type="EMBL" id="BONJ01000016">
    <property type="protein sequence ID" value="GIG14637.1"/>
    <property type="molecule type" value="Genomic_DNA"/>
</dbReference>
<keyword evidence="3" id="KW-1185">Reference proteome</keyword>
<reference evidence="2" key="1">
    <citation type="submission" date="2021-01" db="EMBL/GenBank/DDBJ databases">
        <title>Whole genome shotgun sequence of Catellatospora methionotrophica NBRC 14553.</title>
        <authorList>
            <person name="Komaki H."/>
            <person name="Tamura T."/>
        </authorList>
    </citation>
    <scope>NUCLEOTIDE SEQUENCE</scope>
    <source>
        <strain evidence="2">NBRC 14553</strain>
    </source>
</reference>
<dbReference type="InterPro" id="IPR003033">
    <property type="entry name" value="SCP2_sterol-bd_dom"/>
</dbReference>
<dbReference type="InterPro" id="IPR036527">
    <property type="entry name" value="SCP2_sterol-bd_dom_sf"/>
</dbReference>
<dbReference type="RefSeq" id="WP_344409487.1">
    <property type="nucleotide sequence ID" value="NZ_BAAATT010000007.1"/>
</dbReference>
<dbReference type="Proteomes" id="UP000660339">
    <property type="component" value="Unassembled WGS sequence"/>
</dbReference>
<accession>A0A8J3L557</accession>
<dbReference type="Gene3D" id="3.30.1050.10">
    <property type="entry name" value="SCP2 sterol-binding domain"/>
    <property type="match status" value="1"/>
</dbReference>
<dbReference type="SUPFAM" id="SSF55718">
    <property type="entry name" value="SCP-like"/>
    <property type="match status" value="1"/>
</dbReference>
<comment type="caution">
    <text evidence="2">The sequence shown here is derived from an EMBL/GenBank/DDBJ whole genome shotgun (WGS) entry which is preliminary data.</text>
</comment>
<dbReference type="GO" id="GO:0005829">
    <property type="term" value="C:cytosol"/>
    <property type="evidence" value="ECO:0007669"/>
    <property type="project" value="TreeGrafter"/>
</dbReference>
<sequence length="136" mass="14954">MLPHRTPGTRPLKEMVHMPTATDQFFADLAQRGEEPLLRSSSGNIRFEIGEKGSSERWFVAVDHGRFAVSRHNQKADCAISADADVFADIVTGKDNAFAALLRGALEADGDLELLQLFQRVFRGPIRSTHPAADHG</sequence>
<dbReference type="AlphaFoldDB" id="A0A8J3L557"/>
<evidence type="ECO:0000313" key="3">
    <source>
        <dbReference type="Proteomes" id="UP000660339"/>
    </source>
</evidence>
<dbReference type="Pfam" id="PF02036">
    <property type="entry name" value="SCP2"/>
    <property type="match status" value="1"/>
</dbReference>
<protein>
    <recommendedName>
        <fullName evidence="1">SCP2 domain-containing protein</fullName>
    </recommendedName>
</protein>
<evidence type="ECO:0000313" key="2">
    <source>
        <dbReference type="EMBL" id="GIG14637.1"/>
    </source>
</evidence>
<feature type="domain" description="SCP2" evidence="1">
    <location>
        <begin position="33"/>
        <end position="122"/>
    </location>
</feature>
<evidence type="ECO:0000259" key="1">
    <source>
        <dbReference type="Pfam" id="PF02036"/>
    </source>
</evidence>
<organism evidence="2 3">
    <name type="scientific">Catellatospora methionotrophica</name>
    <dbReference type="NCBI Taxonomy" id="121620"/>
    <lineage>
        <taxon>Bacteria</taxon>
        <taxon>Bacillati</taxon>
        <taxon>Actinomycetota</taxon>
        <taxon>Actinomycetes</taxon>
        <taxon>Micromonosporales</taxon>
        <taxon>Micromonosporaceae</taxon>
        <taxon>Catellatospora</taxon>
    </lineage>
</organism>
<proteinExistence type="predicted"/>
<dbReference type="PANTHER" id="PTHR10094:SF25">
    <property type="entry name" value="SCP2 STEROL-BINDING DOMAIN-CONTAINING PROTEIN 1"/>
    <property type="match status" value="1"/>
</dbReference>